<evidence type="ECO:0000313" key="2">
    <source>
        <dbReference type="Proteomes" id="UP000053989"/>
    </source>
</evidence>
<reference evidence="2" key="2">
    <citation type="submission" date="2015-01" db="EMBL/GenBank/DDBJ databases">
        <title>Evolutionary Origins and Diversification of the Mycorrhizal Mutualists.</title>
        <authorList>
            <consortium name="DOE Joint Genome Institute"/>
            <consortium name="Mycorrhizal Genomics Consortium"/>
            <person name="Kohler A."/>
            <person name="Kuo A."/>
            <person name="Nagy L.G."/>
            <person name="Floudas D."/>
            <person name="Copeland A."/>
            <person name="Barry K.W."/>
            <person name="Cichocki N."/>
            <person name="Veneault-Fourrey C."/>
            <person name="LaButti K."/>
            <person name="Lindquist E.A."/>
            <person name="Lipzen A."/>
            <person name="Lundell T."/>
            <person name="Morin E."/>
            <person name="Murat C."/>
            <person name="Riley R."/>
            <person name="Ohm R."/>
            <person name="Sun H."/>
            <person name="Tunlid A."/>
            <person name="Henrissat B."/>
            <person name="Grigoriev I.V."/>
            <person name="Hibbett D.S."/>
            <person name="Martin F."/>
        </authorList>
    </citation>
    <scope>NUCLEOTIDE SEQUENCE [LARGE SCALE GENOMIC DNA]</scope>
    <source>
        <strain evidence="2">Foug A</strain>
    </source>
</reference>
<dbReference type="Proteomes" id="UP000053989">
    <property type="component" value="Unassembled WGS sequence"/>
</dbReference>
<protein>
    <submittedName>
        <fullName evidence="1">Uncharacterized protein</fullName>
    </submittedName>
</protein>
<dbReference type="EMBL" id="KN822128">
    <property type="protein sequence ID" value="KIM55723.1"/>
    <property type="molecule type" value="Genomic_DNA"/>
</dbReference>
<accession>A0A0C2Z1M4</accession>
<sequence>MQTTVERLVGLISDASESIEVFAAQTQASHALQQEVHVSMFQLIDTVNLLTRTTHLELESINQTTTALVDRLRHENNWDWGKSILVTVFHLWPGLSSCLPLCSSQKASSGIGSDLASTSRSLNLLFGLVGSIWRVASFSASMFTSALLLASAGRCLTTRRQAVTMQGSPIDTAHATVDMKPILVRPFPNRRAFESRRPFRPRYSRIPDRLCIPVDHAAWR</sequence>
<gene>
    <name evidence="1" type="ORF">SCLCIDRAFT_1220892</name>
</gene>
<keyword evidence="2" id="KW-1185">Reference proteome</keyword>
<reference evidence="1 2" key="1">
    <citation type="submission" date="2014-04" db="EMBL/GenBank/DDBJ databases">
        <authorList>
            <consortium name="DOE Joint Genome Institute"/>
            <person name="Kuo A."/>
            <person name="Kohler A."/>
            <person name="Nagy L.G."/>
            <person name="Floudas D."/>
            <person name="Copeland A."/>
            <person name="Barry K.W."/>
            <person name="Cichocki N."/>
            <person name="Veneault-Fourrey C."/>
            <person name="LaButti K."/>
            <person name="Lindquist E.A."/>
            <person name="Lipzen A."/>
            <person name="Lundell T."/>
            <person name="Morin E."/>
            <person name="Murat C."/>
            <person name="Sun H."/>
            <person name="Tunlid A."/>
            <person name="Henrissat B."/>
            <person name="Grigoriev I.V."/>
            <person name="Hibbett D.S."/>
            <person name="Martin F."/>
            <person name="Nordberg H.P."/>
            <person name="Cantor M.N."/>
            <person name="Hua S.X."/>
        </authorList>
    </citation>
    <scope>NUCLEOTIDE SEQUENCE [LARGE SCALE GENOMIC DNA]</scope>
    <source>
        <strain evidence="1 2">Foug A</strain>
    </source>
</reference>
<dbReference type="HOGENOM" id="CLU_1256697_0_0_1"/>
<evidence type="ECO:0000313" key="1">
    <source>
        <dbReference type="EMBL" id="KIM55723.1"/>
    </source>
</evidence>
<name>A0A0C2Z1M4_9AGAM</name>
<dbReference type="AlphaFoldDB" id="A0A0C2Z1M4"/>
<dbReference type="OrthoDB" id="5311848at2759"/>
<proteinExistence type="predicted"/>
<dbReference type="InParanoid" id="A0A0C2Z1M4"/>
<organism evidence="1 2">
    <name type="scientific">Scleroderma citrinum Foug A</name>
    <dbReference type="NCBI Taxonomy" id="1036808"/>
    <lineage>
        <taxon>Eukaryota</taxon>
        <taxon>Fungi</taxon>
        <taxon>Dikarya</taxon>
        <taxon>Basidiomycota</taxon>
        <taxon>Agaricomycotina</taxon>
        <taxon>Agaricomycetes</taxon>
        <taxon>Agaricomycetidae</taxon>
        <taxon>Boletales</taxon>
        <taxon>Sclerodermatineae</taxon>
        <taxon>Sclerodermataceae</taxon>
        <taxon>Scleroderma</taxon>
    </lineage>
</organism>